<dbReference type="Proteomes" id="UP000216020">
    <property type="component" value="Unassembled WGS sequence"/>
</dbReference>
<reference evidence="11" key="1">
    <citation type="submission" date="2017-05" db="EMBL/GenBank/DDBJ databases">
        <title>Complete and WGS of Bordetella genogroups.</title>
        <authorList>
            <person name="Spilker T."/>
            <person name="Lipuma J."/>
        </authorList>
    </citation>
    <scope>NUCLEOTIDE SEQUENCE [LARGE SCALE GENOMIC DNA]</scope>
    <source>
        <strain evidence="11">AU16122</strain>
    </source>
</reference>
<dbReference type="PANTHER" id="PTHR43050:SF1">
    <property type="entry name" value="SERINE RACEMASE"/>
    <property type="match status" value="1"/>
</dbReference>
<dbReference type="GO" id="GO:0018114">
    <property type="term" value="F:threonine racemase activity"/>
    <property type="evidence" value="ECO:0007669"/>
    <property type="project" value="TreeGrafter"/>
</dbReference>
<dbReference type="Gene3D" id="3.40.50.1100">
    <property type="match status" value="2"/>
</dbReference>
<keyword evidence="8" id="KW-0456">Lyase</keyword>
<dbReference type="GO" id="GO:0003941">
    <property type="term" value="F:L-serine ammonia-lyase activity"/>
    <property type="evidence" value="ECO:0007669"/>
    <property type="project" value="TreeGrafter"/>
</dbReference>
<comment type="cofactor">
    <cofactor evidence="4">
        <name>Mg(2+)</name>
        <dbReference type="ChEBI" id="CHEBI:18420"/>
    </cofactor>
</comment>
<dbReference type="EMBL" id="NEVM01000005">
    <property type="protein sequence ID" value="OZI32418.1"/>
    <property type="molecule type" value="Genomic_DNA"/>
</dbReference>
<evidence type="ECO:0000256" key="7">
    <source>
        <dbReference type="ARBA" id="ARBA00022898"/>
    </source>
</evidence>
<dbReference type="FunFam" id="3.40.50.1100:FF:000005">
    <property type="entry name" value="Threonine dehydratase catabolic"/>
    <property type="match status" value="1"/>
</dbReference>
<dbReference type="GO" id="GO:0000287">
    <property type="term" value="F:magnesium ion binding"/>
    <property type="evidence" value="ECO:0007669"/>
    <property type="project" value="TreeGrafter"/>
</dbReference>
<evidence type="ECO:0000256" key="8">
    <source>
        <dbReference type="ARBA" id="ARBA00023239"/>
    </source>
</evidence>
<keyword evidence="7" id="KW-0663">Pyridoxal phosphate</keyword>
<comment type="similarity">
    <text evidence="5">Belongs to the serine/threonine dehydratase family.</text>
</comment>
<dbReference type="Pfam" id="PF00291">
    <property type="entry name" value="PALP"/>
    <property type="match status" value="1"/>
</dbReference>
<dbReference type="GO" id="GO:0070179">
    <property type="term" value="P:D-serine biosynthetic process"/>
    <property type="evidence" value="ECO:0007669"/>
    <property type="project" value="TreeGrafter"/>
</dbReference>
<evidence type="ECO:0000313" key="11">
    <source>
        <dbReference type="Proteomes" id="UP000216020"/>
    </source>
</evidence>
<keyword evidence="6" id="KW-0460">Magnesium</keyword>
<evidence type="ECO:0000256" key="4">
    <source>
        <dbReference type="ARBA" id="ARBA00001946"/>
    </source>
</evidence>
<evidence type="ECO:0000256" key="6">
    <source>
        <dbReference type="ARBA" id="ARBA00022842"/>
    </source>
</evidence>
<dbReference type="OrthoDB" id="9811476at2"/>
<protein>
    <submittedName>
        <fullName evidence="10">Pyridoxal-5'-phosphate-dependent protein</fullName>
    </submittedName>
</protein>
<keyword evidence="11" id="KW-1185">Reference proteome</keyword>
<dbReference type="SUPFAM" id="SSF53686">
    <property type="entry name" value="Tryptophan synthase beta subunit-like PLP-dependent enzymes"/>
    <property type="match status" value="1"/>
</dbReference>
<accession>A0A261S4X9</accession>
<evidence type="ECO:0000256" key="3">
    <source>
        <dbReference type="ARBA" id="ARBA00001936"/>
    </source>
</evidence>
<dbReference type="CDD" id="cd01562">
    <property type="entry name" value="Thr-dehyd"/>
    <property type="match status" value="1"/>
</dbReference>
<dbReference type="InterPro" id="IPR000634">
    <property type="entry name" value="Ser/Thr_deHydtase_PyrdxlP-BS"/>
</dbReference>
<dbReference type="PROSITE" id="PS00165">
    <property type="entry name" value="DEHYDRATASE_SER_THR"/>
    <property type="match status" value="1"/>
</dbReference>
<feature type="domain" description="Tryptophan synthase beta chain-like PALP" evidence="9">
    <location>
        <begin position="21"/>
        <end position="315"/>
    </location>
</feature>
<organism evidence="10 11">
    <name type="scientific">Bordetella genomosp. 10</name>
    <dbReference type="NCBI Taxonomy" id="1416804"/>
    <lineage>
        <taxon>Bacteria</taxon>
        <taxon>Pseudomonadati</taxon>
        <taxon>Pseudomonadota</taxon>
        <taxon>Betaproteobacteria</taxon>
        <taxon>Burkholderiales</taxon>
        <taxon>Alcaligenaceae</taxon>
        <taxon>Bordetella</taxon>
    </lineage>
</organism>
<dbReference type="GO" id="GO:0005524">
    <property type="term" value="F:ATP binding"/>
    <property type="evidence" value="ECO:0007669"/>
    <property type="project" value="TreeGrafter"/>
</dbReference>
<sequence length="331" mass="34371">MLGTLRVPGHEDVLAAAERIAPYVRRTPLLRSPKLDELAGAPVWLKLENLQVTGSFKARGAFNALLNLPADRRALGVVAYSTGNHGQAVAWAARTLGIPATIVMPVDAPANKVEKARRHGAQVVQYDRTRESRETIGMRLLEETGATLVPPGDHPDVLAAQGTLALEALRDLPPAALENLGLFATPCGGGGMAAGCALALQALAPRARLVAAEPAGYDDTVRSLASGQRVSNTPGAQTLCDALMASIPAELPYAINARRLDGAVAVTDAEVETAIRFALEELRVVVEPGGAVALAALLAGHIATQGKDSVIVLSGGNIDLPLLTRIAQGGD</sequence>
<name>A0A261S4X9_9BORD</name>
<dbReference type="PANTHER" id="PTHR43050">
    <property type="entry name" value="SERINE / THREONINE RACEMASE FAMILY MEMBER"/>
    <property type="match status" value="1"/>
</dbReference>
<comment type="caution">
    <text evidence="10">The sequence shown here is derived from an EMBL/GenBank/DDBJ whole genome shotgun (WGS) entry which is preliminary data.</text>
</comment>
<proteinExistence type="inferred from homology"/>
<evidence type="ECO:0000256" key="1">
    <source>
        <dbReference type="ARBA" id="ARBA00001913"/>
    </source>
</evidence>
<dbReference type="AlphaFoldDB" id="A0A261S4X9"/>
<dbReference type="InterPro" id="IPR036052">
    <property type="entry name" value="TrpB-like_PALP_sf"/>
</dbReference>
<evidence type="ECO:0000256" key="2">
    <source>
        <dbReference type="ARBA" id="ARBA00001933"/>
    </source>
</evidence>
<dbReference type="GO" id="GO:0030378">
    <property type="term" value="F:serine racemase activity"/>
    <property type="evidence" value="ECO:0007669"/>
    <property type="project" value="TreeGrafter"/>
</dbReference>
<comment type="cofactor">
    <cofactor evidence="1">
        <name>Ca(2+)</name>
        <dbReference type="ChEBI" id="CHEBI:29108"/>
    </cofactor>
</comment>
<gene>
    <name evidence="10" type="ORF">CAL29_22380</name>
</gene>
<dbReference type="GO" id="GO:0030170">
    <property type="term" value="F:pyridoxal phosphate binding"/>
    <property type="evidence" value="ECO:0007669"/>
    <property type="project" value="InterPro"/>
</dbReference>
<comment type="cofactor">
    <cofactor evidence="2">
        <name>pyridoxal 5'-phosphate</name>
        <dbReference type="ChEBI" id="CHEBI:597326"/>
    </cofactor>
</comment>
<evidence type="ECO:0000256" key="5">
    <source>
        <dbReference type="ARBA" id="ARBA00010869"/>
    </source>
</evidence>
<evidence type="ECO:0000313" key="10">
    <source>
        <dbReference type="EMBL" id="OZI32418.1"/>
    </source>
</evidence>
<dbReference type="InterPro" id="IPR001926">
    <property type="entry name" value="TrpB-like_PALP"/>
</dbReference>
<evidence type="ECO:0000259" key="9">
    <source>
        <dbReference type="Pfam" id="PF00291"/>
    </source>
</evidence>
<comment type="cofactor">
    <cofactor evidence="3">
        <name>Mn(2+)</name>
        <dbReference type="ChEBI" id="CHEBI:29035"/>
    </cofactor>
</comment>